<evidence type="ECO:0000313" key="5">
    <source>
        <dbReference type="EMBL" id="KAK2824117.1"/>
    </source>
</evidence>
<proteinExistence type="inferred from homology"/>
<dbReference type="InterPro" id="IPR018073">
    <property type="entry name" value="Prot_inh_cystat_CS"/>
</dbReference>
<dbReference type="EMBL" id="JAUPFM010000017">
    <property type="protein sequence ID" value="KAK2824117.1"/>
    <property type="molecule type" value="Genomic_DNA"/>
</dbReference>
<comment type="similarity">
    <text evidence="1">Belongs to the cystatin family.</text>
</comment>
<protein>
    <recommendedName>
        <fullName evidence="4">Cystatin domain-containing protein</fullName>
    </recommendedName>
</protein>
<gene>
    <name evidence="5" type="ORF">Q5P01_021292</name>
</gene>
<dbReference type="CDD" id="cd00042">
    <property type="entry name" value="CY"/>
    <property type="match status" value="1"/>
</dbReference>
<dbReference type="Pfam" id="PF00031">
    <property type="entry name" value="Cystatin"/>
    <property type="match status" value="1"/>
</dbReference>
<dbReference type="SUPFAM" id="SSF54403">
    <property type="entry name" value="Cystatin/monellin"/>
    <property type="match status" value="1"/>
</dbReference>
<dbReference type="InterPro" id="IPR046350">
    <property type="entry name" value="Cystatin_sf"/>
</dbReference>
<dbReference type="Gene3D" id="3.10.450.10">
    <property type="match status" value="1"/>
</dbReference>
<dbReference type="SMART" id="SM00043">
    <property type="entry name" value="CY"/>
    <property type="match status" value="1"/>
</dbReference>
<keyword evidence="6" id="KW-1185">Reference proteome</keyword>
<sequence length="127" mass="14043">MWKVLFPFLAALFAVGCGAMPGGFSTISSNDEGAQNAIKYAVVEHNKGSNDAYLTQVTSVVKVERQVVAGYKYKITVNMARTTCRKTSANEQCPLHTDAALAKHYQCTFTVWTQPWNNFISLVDQKC</sequence>
<dbReference type="PANTHER" id="PTHR46186:SF12">
    <property type="entry name" value="CYSTATIN C (AMYLOID ANGIOPATHY AND CEREBRAL HEMORRHAGE)-RELATED"/>
    <property type="match status" value="1"/>
</dbReference>
<dbReference type="GO" id="GO:0031982">
    <property type="term" value="C:vesicle"/>
    <property type="evidence" value="ECO:0007669"/>
    <property type="project" value="TreeGrafter"/>
</dbReference>
<dbReference type="GO" id="GO:0005737">
    <property type="term" value="C:cytoplasm"/>
    <property type="evidence" value="ECO:0007669"/>
    <property type="project" value="TreeGrafter"/>
</dbReference>
<evidence type="ECO:0000256" key="1">
    <source>
        <dbReference type="ARBA" id="ARBA00009403"/>
    </source>
</evidence>
<comment type="caution">
    <text evidence="5">The sequence shown here is derived from an EMBL/GenBank/DDBJ whole genome shotgun (WGS) entry which is preliminary data.</text>
</comment>
<accession>A0AA88LTY2</accession>
<dbReference type="AlphaFoldDB" id="A0AA88LTY2"/>
<feature type="chain" id="PRO_5041665804" description="Cystatin domain-containing protein" evidence="3">
    <location>
        <begin position="20"/>
        <end position="127"/>
    </location>
</feature>
<dbReference type="PANTHER" id="PTHR46186">
    <property type="entry name" value="CYSTATIN"/>
    <property type="match status" value="1"/>
</dbReference>
<evidence type="ECO:0000256" key="2">
    <source>
        <dbReference type="ARBA" id="ARBA00023157"/>
    </source>
</evidence>
<evidence type="ECO:0000313" key="6">
    <source>
        <dbReference type="Proteomes" id="UP001187415"/>
    </source>
</evidence>
<dbReference type="InterPro" id="IPR000010">
    <property type="entry name" value="Cystatin_dom"/>
</dbReference>
<feature type="domain" description="Cystatin" evidence="4">
    <location>
        <begin position="19"/>
        <end position="127"/>
    </location>
</feature>
<feature type="signal peptide" evidence="3">
    <location>
        <begin position="1"/>
        <end position="19"/>
    </location>
</feature>
<evidence type="ECO:0000256" key="3">
    <source>
        <dbReference type="SAM" id="SignalP"/>
    </source>
</evidence>
<dbReference type="FunFam" id="3.10.450.10:FF:000004">
    <property type="entry name" value="Cystatin C"/>
    <property type="match status" value="1"/>
</dbReference>
<dbReference type="GO" id="GO:0004869">
    <property type="term" value="F:cysteine-type endopeptidase inhibitor activity"/>
    <property type="evidence" value="ECO:0007669"/>
    <property type="project" value="InterPro"/>
</dbReference>
<organism evidence="5 6">
    <name type="scientific">Channa striata</name>
    <name type="common">Snakehead murrel</name>
    <name type="synonym">Ophicephalus striatus</name>
    <dbReference type="NCBI Taxonomy" id="64152"/>
    <lineage>
        <taxon>Eukaryota</taxon>
        <taxon>Metazoa</taxon>
        <taxon>Chordata</taxon>
        <taxon>Craniata</taxon>
        <taxon>Vertebrata</taxon>
        <taxon>Euteleostomi</taxon>
        <taxon>Actinopterygii</taxon>
        <taxon>Neopterygii</taxon>
        <taxon>Teleostei</taxon>
        <taxon>Neoteleostei</taxon>
        <taxon>Acanthomorphata</taxon>
        <taxon>Anabantaria</taxon>
        <taxon>Anabantiformes</taxon>
        <taxon>Channoidei</taxon>
        <taxon>Channidae</taxon>
        <taxon>Channa</taxon>
    </lineage>
</organism>
<reference evidence="5" key="1">
    <citation type="submission" date="2023-07" db="EMBL/GenBank/DDBJ databases">
        <title>Chromosome-level Genome Assembly of Striped Snakehead (Channa striata).</title>
        <authorList>
            <person name="Liu H."/>
        </authorList>
    </citation>
    <scope>NUCLEOTIDE SEQUENCE</scope>
    <source>
        <strain evidence="5">Gz</strain>
        <tissue evidence="5">Muscle</tissue>
    </source>
</reference>
<dbReference type="PROSITE" id="PS00287">
    <property type="entry name" value="CYSTATIN"/>
    <property type="match status" value="1"/>
</dbReference>
<keyword evidence="3" id="KW-0732">Signal</keyword>
<dbReference type="PROSITE" id="PS51257">
    <property type="entry name" value="PROKAR_LIPOPROTEIN"/>
    <property type="match status" value="1"/>
</dbReference>
<keyword evidence="2" id="KW-1015">Disulfide bond</keyword>
<evidence type="ECO:0000259" key="4">
    <source>
        <dbReference type="SMART" id="SM00043"/>
    </source>
</evidence>
<dbReference type="GO" id="GO:0005615">
    <property type="term" value="C:extracellular space"/>
    <property type="evidence" value="ECO:0007669"/>
    <property type="project" value="TreeGrafter"/>
</dbReference>
<dbReference type="Proteomes" id="UP001187415">
    <property type="component" value="Unassembled WGS sequence"/>
</dbReference>
<name>A0AA88LTY2_CHASR</name>